<protein>
    <submittedName>
        <fullName evidence="1">Uncharacterized protein</fullName>
    </submittedName>
</protein>
<evidence type="ECO:0000313" key="2">
    <source>
        <dbReference type="Proteomes" id="UP000305067"/>
    </source>
</evidence>
<proteinExistence type="predicted"/>
<name>A0A5C3R108_9AGAR</name>
<gene>
    <name evidence="1" type="ORF">BDV98DRAFT_315563</name>
</gene>
<reference evidence="1 2" key="1">
    <citation type="journal article" date="2019" name="Nat. Ecol. Evol.">
        <title>Megaphylogeny resolves global patterns of mushroom evolution.</title>
        <authorList>
            <person name="Varga T."/>
            <person name="Krizsan K."/>
            <person name="Foldi C."/>
            <person name="Dima B."/>
            <person name="Sanchez-Garcia M."/>
            <person name="Sanchez-Ramirez S."/>
            <person name="Szollosi G.J."/>
            <person name="Szarkandi J.G."/>
            <person name="Papp V."/>
            <person name="Albert L."/>
            <person name="Andreopoulos W."/>
            <person name="Angelini C."/>
            <person name="Antonin V."/>
            <person name="Barry K.W."/>
            <person name="Bougher N.L."/>
            <person name="Buchanan P."/>
            <person name="Buyck B."/>
            <person name="Bense V."/>
            <person name="Catcheside P."/>
            <person name="Chovatia M."/>
            <person name="Cooper J."/>
            <person name="Damon W."/>
            <person name="Desjardin D."/>
            <person name="Finy P."/>
            <person name="Geml J."/>
            <person name="Haridas S."/>
            <person name="Hughes K."/>
            <person name="Justo A."/>
            <person name="Karasinski D."/>
            <person name="Kautmanova I."/>
            <person name="Kiss B."/>
            <person name="Kocsube S."/>
            <person name="Kotiranta H."/>
            <person name="LaButti K.M."/>
            <person name="Lechner B.E."/>
            <person name="Liimatainen K."/>
            <person name="Lipzen A."/>
            <person name="Lukacs Z."/>
            <person name="Mihaltcheva S."/>
            <person name="Morgado L.N."/>
            <person name="Niskanen T."/>
            <person name="Noordeloos M.E."/>
            <person name="Ohm R.A."/>
            <person name="Ortiz-Santana B."/>
            <person name="Ovrebo C."/>
            <person name="Racz N."/>
            <person name="Riley R."/>
            <person name="Savchenko A."/>
            <person name="Shiryaev A."/>
            <person name="Soop K."/>
            <person name="Spirin V."/>
            <person name="Szebenyi C."/>
            <person name="Tomsovsky M."/>
            <person name="Tulloss R.E."/>
            <person name="Uehling J."/>
            <person name="Grigoriev I.V."/>
            <person name="Vagvolgyi C."/>
            <person name="Papp T."/>
            <person name="Martin F.M."/>
            <person name="Miettinen O."/>
            <person name="Hibbett D.S."/>
            <person name="Nagy L.G."/>
        </authorList>
    </citation>
    <scope>NUCLEOTIDE SEQUENCE [LARGE SCALE GENOMIC DNA]</scope>
    <source>
        <strain evidence="1 2">CBS 309.79</strain>
    </source>
</reference>
<dbReference type="Proteomes" id="UP000305067">
    <property type="component" value="Unassembled WGS sequence"/>
</dbReference>
<accession>A0A5C3R108</accession>
<organism evidence="1 2">
    <name type="scientific">Pterulicium gracile</name>
    <dbReference type="NCBI Taxonomy" id="1884261"/>
    <lineage>
        <taxon>Eukaryota</taxon>
        <taxon>Fungi</taxon>
        <taxon>Dikarya</taxon>
        <taxon>Basidiomycota</taxon>
        <taxon>Agaricomycotina</taxon>
        <taxon>Agaricomycetes</taxon>
        <taxon>Agaricomycetidae</taxon>
        <taxon>Agaricales</taxon>
        <taxon>Pleurotineae</taxon>
        <taxon>Pterulaceae</taxon>
        <taxon>Pterulicium</taxon>
    </lineage>
</organism>
<keyword evidence="2" id="KW-1185">Reference proteome</keyword>
<evidence type="ECO:0000313" key="1">
    <source>
        <dbReference type="EMBL" id="TFL04394.1"/>
    </source>
</evidence>
<dbReference type="EMBL" id="ML178818">
    <property type="protein sequence ID" value="TFL04394.1"/>
    <property type="molecule type" value="Genomic_DNA"/>
</dbReference>
<dbReference type="AlphaFoldDB" id="A0A5C3R108"/>
<sequence>MLRKYADADYLRMFSNLKSLLCQACAQLRERILLATCFSRLRTVYIAFSHLPAACA</sequence>